<dbReference type="EMBL" id="CAXAMN010000336">
    <property type="protein sequence ID" value="CAK8987834.1"/>
    <property type="molecule type" value="Genomic_DNA"/>
</dbReference>
<feature type="region of interest" description="Disordered" evidence="5">
    <location>
        <begin position="1"/>
        <end position="83"/>
    </location>
</feature>
<dbReference type="PROSITE" id="PS50089">
    <property type="entry name" value="ZF_RING_2"/>
    <property type="match status" value="1"/>
</dbReference>
<sequence length="443" mass="49329">MAWLSRLPKRHTVAGFDLDDEPTPTACEANEEKAWEDRNHDSRPRRRLRNMVEEKENVWHGDHGDQPERSGPSKRVRSEAHVAEESITFATERSLPSEPSRCLKSFISEDHNDLFWDGDHATAQPSAERPRRRLRRAPDVAEEPCNEAARPSSPVLVPEDPFLDLSEPALVPASARSRRLTPAPRASRTARPVEAIEVPDSQPCPDDWPEVIVEAVRPRRRQSMSSDLEIARMLQLEEAAALSQSLGGTLPRRLLHPPARRSPMDQVFSAAMAHGGALAEAVAQAADRRFRPLLQETLGRREPAGTLQQQVQSLSAHRDFTADDYDLLLQLDGETSSPQGEEELCYLRSMVDLLPLSVVRAGAVAQCMVCLDSMEVGQEVRTLPCMHTFHRGCIDRWLCEPGRRPRCPIDQGGSMNLLPTDAELAAWSSSNTITSARAEVQLG</sequence>
<keyword evidence="2 4" id="KW-0863">Zinc-finger</keyword>
<evidence type="ECO:0000256" key="1">
    <source>
        <dbReference type="ARBA" id="ARBA00022723"/>
    </source>
</evidence>
<dbReference type="Gene3D" id="3.30.40.10">
    <property type="entry name" value="Zinc/RING finger domain, C3HC4 (zinc finger)"/>
    <property type="match status" value="1"/>
</dbReference>
<name>A0ABP0HER6_9DINO</name>
<evidence type="ECO:0000256" key="2">
    <source>
        <dbReference type="ARBA" id="ARBA00022771"/>
    </source>
</evidence>
<keyword evidence="1" id="KW-0479">Metal-binding</keyword>
<dbReference type="SUPFAM" id="SSF57850">
    <property type="entry name" value="RING/U-box"/>
    <property type="match status" value="1"/>
</dbReference>
<gene>
    <name evidence="7" type="ORF">CCMP2556_LOCUS1020</name>
</gene>
<keyword evidence="8" id="KW-1185">Reference proteome</keyword>
<accession>A0ABP0HER6</accession>
<evidence type="ECO:0000256" key="4">
    <source>
        <dbReference type="PROSITE-ProRule" id="PRU00175"/>
    </source>
</evidence>
<feature type="domain" description="RING-type" evidence="6">
    <location>
        <begin position="367"/>
        <end position="411"/>
    </location>
</feature>
<dbReference type="PANTHER" id="PTHR45931:SF3">
    <property type="entry name" value="RING ZINC FINGER-CONTAINING PROTEIN"/>
    <property type="match status" value="1"/>
</dbReference>
<dbReference type="InterPro" id="IPR013083">
    <property type="entry name" value="Znf_RING/FYVE/PHD"/>
</dbReference>
<evidence type="ECO:0000256" key="5">
    <source>
        <dbReference type="SAM" id="MobiDB-lite"/>
    </source>
</evidence>
<dbReference type="Pfam" id="PF17123">
    <property type="entry name" value="zf-RING_11"/>
    <property type="match status" value="1"/>
</dbReference>
<dbReference type="InterPro" id="IPR051834">
    <property type="entry name" value="RING_finger_E3_ligase"/>
</dbReference>
<dbReference type="PANTHER" id="PTHR45931">
    <property type="entry name" value="SI:CH211-59O9.10"/>
    <property type="match status" value="1"/>
</dbReference>
<evidence type="ECO:0000259" key="6">
    <source>
        <dbReference type="PROSITE" id="PS50089"/>
    </source>
</evidence>
<dbReference type="InterPro" id="IPR001841">
    <property type="entry name" value="Znf_RING"/>
</dbReference>
<feature type="compositionally biased region" description="Basic and acidic residues" evidence="5">
    <location>
        <begin position="50"/>
        <end position="68"/>
    </location>
</feature>
<evidence type="ECO:0000313" key="8">
    <source>
        <dbReference type="Proteomes" id="UP001642484"/>
    </source>
</evidence>
<keyword evidence="3" id="KW-0862">Zinc</keyword>
<feature type="compositionally biased region" description="Basic and acidic residues" evidence="5">
    <location>
        <begin position="30"/>
        <end position="42"/>
    </location>
</feature>
<evidence type="ECO:0000256" key="3">
    <source>
        <dbReference type="ARBA" id="ARBA00022833"/>
    </source>
</evidence>
<reference evidence="7 8" key="1">
    <citation type="submission" date="2024-02" db="EMBL/GenBank/DDBJ databases">
        <authorList>
            <person name="Chen Y."/>
            <person name="Shah S."/>
            <person name="Dougan E. K."/>
            <person name="Thang M."/>
            <person name="Chan C."/>
        </authorList>
    </citation>
    <scope>NUCLEOTIDE SEQUENCE [LARGE SCALE GENOMIC DNA]</scope>
</reference>
<dbReference type="Proteomes" id="UP001642484">
    <property type="component" value="Unassembled WGS sequence"/>
</dbReference>
<protein>
    <recommendedName>
        <fullName evidence="6">RING-type domain-containing protein</fullName>
    </recommendedName>
</protein>
<feature type="region of interest" description="Disordered" evidence="5">
    <location>
        <begin position="116"/>
        <end position="157"/>
    </location>
</feature>
<evidence type="ECO:0000313" key="7">
    <source>
        <dbReference type="EMBL" id="CAK8987834.1"/>
    </source>
</evidence>
<dbReference type="SMART" id="SM00184">
    <property type="entry name" value="RING"/>
    <property type="match status" value="1"/>
</dbReference>
<comment type="caution">
    <text evidence="7">The sequence shown here is derived from an EMBL/GenBank/DDBJ whole genome shotgun (WGS) entry which is preliminary data.</text>
</comment>
<proteinExistence type="predicted"/>
<organism evidence="7 8">
    <name type="scientific">Durusdinium trenchii</name>
    <dbReference type="NCBI Taxonomy" id="1381693"/>
    <lineage>
        <taxon>Eukaryota</taxon>
        <taxon>Sar</taxon>
        <taxon>Alveolata</taxon>
        <taxon>Dinophyceae</taxon>
        <taxon>Suessiales</taxon>
        <taxon>Symbiodiniaceae</taxon>
        <taxon>Durusdinium</taxon>
    </lineage>
</organism>